<protein>
    <submittedName>
        <fullName evidence="2">Uncharacterized protein</fullName>
    </submittedName>
</protein>
<feature type="signal peptide" evidence="1">
    <location>
        <begin position="1"/>
        <end position="31"/>
    </location>
</feature>
<keyword evidence="1" id="KW-0732">Signal</keyword>
<organism evidence="2 3">
    <name type="scientific">Astrephomene gubernaculifera</name>
    <dbReference type="NCBI Taxonomy" id="47775"/>
    <lineage>
        <taxon>Eukaryota</taxon>
        <taxon>Viridiplantae</taxon>
        <taxon>Chlorophyta</taxon>
        <taxon>core chlorophytes</taxon>
        <taxon>Chlorophyceae</taxon>
        <taxon>CS clade</taxon>
        <taxon>Chlamydomonadales</taxon>
        <taxon>Astrephomenaceae</taxon>
        <taxon>Astrephomene</taxon>
    </lineage>
</organism>
<feature type="chain" id="PRO_5042034140" evidence="1">
    <location>
        <begin position="32"/>
        <end position="157"/>
    </location>
</feature>
<accession>A0AAD3HTZ5</accession>
<dbReference type="Proteomes" id="UP001054857">
    <property type="component" value="Unassembled WGS sequence"/>
</dbReference>
<evidence type="ECO:0000313" key="3">
    <source>
        <dbReference type="Proteomes" id="UP001054857"/>
    </source>
</evidence>
<feature type="non-terminal residue" evidence="2">
    <location>
        <position position="157"/>
    </location>
</feature>
<dbReference type="AlphaFoldDB" id="A0AAD3HTZ5"/>
<dbReference type="EMBL" id="BMAR01000066">
    <property type="protein sequence ID" value="GFR52535.1"/>
    <property type="molecule type" value="Genomic_DNA"/>
</dbReference>
<keyword evidence="3" id="KW-1185">Reference proteome</keyword>
<evidence type="ECO:0000313" key="2">
    <source>
        <dbReference type="EMBL" id="GFR52535.1"/>
    </source>
</evidence>
<feature type="non-terminal residue" evidence="2">
    <location>
        <position position="1"/>
    </location>
</feature>
<sequence length="157" mass="16212">ARATMGSRSGRQASAGLLWALATAILAIAYASPEGPHPLNIAEVHGVKARSDGRHLQQTFGTSSIVPLVIDDAPCLSFNADDSALVLAPGGGFAGYATVHSNGYDSNGLSILRVNVTTMGFEGQLYFGSTNSSLDASNFRAMLSTDLPDGCPATTRP</sequence>
<evidence type="ECO:0000256" key="1">
    <source>
        <dbReference type="SAM" id="SignalP"/>
    </source>
</evidence>
<comment type="caution">
    <text evidence="2">The sequence shown here is derived from an EMBL/GenBank/DDBJ whole genome shotgun (WGS) entry which is preliminary data.</text>
</comment>
<name>A0AAD3HTZ5_9CHLO</name>
<proteinExistence type="predicted"/>
<reference evidence="2 3" key="1">
    <citation type="journal article" date="2021" name="Sci. Rep.">
        <title>Genome sequencing of the multicellular alga Astrephomene provides insights into convergent evolution of germ-soma differentiation.</title>
        <authorList>
            <person name="Yamashita S."/>
            <person name="Yamamoto K."/>
            <person name="Matsuzaki R."/>
            <person name="Suzuki S."/>
            <person name="Yamaguchi H."/>
            <person name="Hirooka S."/>
            <person name="Minakuchi Y."/>
            <person name="Miyagishima S."/>
            <person name="Kawachi M."/>
            <person name="Toyoda A."/>
            <person name="Nozaki H."/>
        </authorList>
    </citation>
    <scope>NUCLEOTIDE SEQUENCE [LARGE SCALE GENOMIC DNA]</scope>
    <source>
        <strain evidence="2 3">NIES-4017</strain>
    </source>
</reference>
<gene>
    <name evidence="2" type="ORF">Agub_g15108</name>
</gene>